<name>A0A8J3YDR3_9ACTN</name>
<protein>
    <submittedName>
        <fullName evidence="1">Uncharacterized protein</fullName>
    </submittedName>
</protein>
<accession>A0A8J3YDR3</accession>
<sequence>MRGGAALRRVDRCDETRRCRRCGATESRSDHDWGPWLYATTAFDSPQVHTCRRCGQSERTRPTMR</sequence>
<organism evidence="1 2">
    <name type="scientific">Spirilliplanes yamanashiensis</name>
    <dbReference type="NCBI Taxonomy" id="42233"/>
    <lineage>
        <taxon>Bacteria</taxon>
        <taxon>Bacillati</taxon>
        <taxon>Actinomycetota</taxon>
        <taxon>Actinomycetes</taxon>
        <taxon>Micromonosporales</taxon>
        <taxon>Micromonosporaceae</taxon>
        <taxon>Spirilliplanes</taxon>
    </lineage>
</organism>
<dbReference type="Proteomes" id="UP000652013">
    <property type="component" value="Unassembled WGS sequence"/>
</dbReference>
<evidence type="ECO:0000313" key="1">
    <source>
        <dbReference type="EMBL" id="GIJ06753.1"/>
    </source>
</evidence>
<reference evidence="1" key="1">
    <citation type="submission" date="2021-01" db="EMBL/GenBank/DDBJ databases">
        <title>Whole genome shotgun sequence of Spirilliplanes yamanashiensis NBRC 15828.</title>
        <authorList>
            <person name="Komaki H."/>
            <person name="Tamura T."/>
        </authorList>
    </citation>
    <scope>NUCLEOTIDE SEQUENCE</scope>
    <source>
        <strain evidence="1">NBRC 15828</strain>
    </source>
</reference>
<dbReference type="AlphaFoldDB" id="A0A8J3YDR3"/>
<keyword evidence="2" id="KW-1185">Reference proteome</keyword>
<proteinExistence type="predicted"/>
<gene>
    <name evidence="1" type="ORF">Sya03_61050</name>
</gene>
<comment type="caution">
    <text evidence="1">The sequence shown here is derived from an EMBL/GenBank/DDBJ whole genome shotgun (WGS) entry which is preliminary data.</text>
</comment>
<dbReference type="EMBL" id="BOOY01000046">
    <property type="protein sequence ID" value="GIJ06753.1"/>
    <property type="molecule type" value="Genomic_DNA"/>
</dbReference>
<evidence type="ECO:0000313" key="2">
    <source>
        <dbReference type="Proteomes" id="UP000652013"/>
    </source>
</evidence>